<reference evidence="1 2" key="1">
    <citation type="submission" date="2014-04" db="EMBL/GenBank/DDBJ databases">
        <authorList>
            <consortium name="DOE Joint Genome Institute"/>
            <person name="Kuo A."/>
            <person name="Kohler A."/>
            <person name="Nagy L.G."/>
            <person name="Floudas D."/>
            <person name="Copeland A."/>
            <person name="Barry K.W."/>
            <person name="Cichocki N."/>
            <person name="Veneault-Fourrey C."/>
            <person name="LaButti K."/>
            <person name="Lindquist E.A."/>
            <person name="Lipzen A."/>
            <person name="Lundell T."/>
            <person name="Morin E."/>
            <person name="Murat C."/>
            <person name="Sun H."/>
            <person name="Tunlid A."/>
            <person name="Henrissat B."/>
            <person name="Grigoriev I.V."/>
            <person name="Hibbett D.S."/>
            <person name="Martin F."/>
            <person name="Nordberg H.P."/>
            <person name="Cantor M.N."/>
            <person name="Hua S.X."/>
        </authorList>
    </citation>
    <scope>NUCLEOTIDE SEQUENCE [LARGE SCALE GENOMIC DNA]</scope>
    <source>
        <strain evidence="1 2">LaAM-08-1</strain>
    </source>
</reference>
<name>A0A0C9X3E1_9AGAR</name>
<evidence type="ECO:0000313" key="1">
    <source>
        <dbReference type="EMBL" id="KIJ91042.1"/>
    </source>
</evidence>
<keyword evidence="2" id="KW-1185">Reference proteome</keyword>
<dbReference type="STRING" id="1095629.A0A0C9X3E1"/>
<dbReference type="OrthoDB" id="3038406at2759"/>
<proteinExistence type="predicted"/>
<reference evidence="2" key="2">
    <citation type="submission" date="2015-01" db="EMBL/GenBank/DDBJ databases">
        <title>Evolutionary Origins and Diversification of the Mycorrhizal Mutualists.</title>
        <authorList>
            <consortium name="DOE Joint Genome Institute"/>
            <consortium name="Mycorrhizal Genomics Consortium"/>
            <person name="Kohler A."/>
            <person name="Kuo A."/>
            <person name="Nagy L.G."/>
            <person name="Floudas D."/>
            <person name="Copeland A."/>
            <person name="Barry K.W."/>
            <person name="Cichocki N."/>
            <person name="Veneault-Fourrey C."/>
            <person name="LaButti K."/>
            <person name="Lindquist E.A."/>
            <person name="Lipzen A."/>
            <person name="Lundell T."/>
            <person name="Morin E."/>
            <person name="Murat C."/>
            <person name="Riley R."/>
            <person name="Ohm R."/>
            <person name="Sun H."/>
            <person name="Tunlid A."/>
            <person name="Henrissat B."/>
            <person name="Grigoriev I.V."/>
            <person name="Hibbett D.S."/>
            <person name="Martin F."/>
        </authorList>
    </citation>
    <scope>NUCLEOTIDE SEQUENCE [LARGE SCALE GENOMIC DNA]</scope>
    <source>
        <strain evidence="2">LaAM-08-1</strain>
    </source>
</reference>
<dbReference type="HOGENOM" id="CLU_980273_0_0_1"/>
<gene>
    <name evidence="1" type="ORF">K443DRAFT_14724</name>
</gene>
<sequence length="284" mass="32281">MGSKQISDAVRTQHLLNHDILHLQYLQHLALHKSSLDSWTGRKYEAFLSFEDAGPRGRHGYIPSPQWFQDAYDGYIEEHQHDFNQHTAMLPADVCAVDHSHKVTKHVARVEGKQVFTALLTVTNRSAQIRACDFVASKSHSQFELALNRMRESLELFGHCQPTAFYTDMPTDRGFLEKCFPSLRENVFPVEKYGNLEVFELPSSPQLNILPKNTAQSINDAVRSILDDVPQDSGTIVVGFDFNFQGKYASVQLAYQNRVYHLQIGKILAKGELPHQLKLLLVHP</sequence>
<dbReference type="EMBL" id="KN839064">
    <property type="protein sequence ID" value="KIJ91042.1"/>
    <property type="molecule type" value="Genomic_DNA"/>
</dbReference>
<dbReference type="AlphaFoldDB" id="A0A0C9X3E1"/>
<protein>
    <submittedName>
        <fullName evidence="1">Unplaced genomic scaffold K443scaffold_529, whole genome shotgun sequence</fullName>
    </submittedName>
</protein>
<accession>A0A0C9X3E1</accession>
<evidence type="ECO:0000313" key="2">
    <source>
        <dbReference type="Proteomes" id="UP000054477"/>
    </source>
</evidence>
<organism evidence="1 2">
    <name type="scientific">Laccaria amethystina LaAM-08-1</name>
    <dbReference type="NCBI Taxonomy" id="1095629"/>
    <lineage>
        <taxon>Eukaryota</taxon>
        <taxon>Fungi</taxon>
        <taxon>Dikarya</taxon>
        <taxon>Basidiomycota</taxon>
        <taxon>Agaricomycotina</taxon>
        <taxon>Agaricomycetes</taxon>
        <taxon>Agaricomycetidae</taxon>
        <taxon>Agaricales</taxon>
        <taxon>Agaricineae</taxon>
        <taxon>Hydnangiaceae</taxon>
        <taxon>Laccaria</taxon>
    </lineage>
</organism>
<dbReference type="Proteomes" id="UP000054477">
    <property type="component" value="Unassembled WGS sequence"/>
</dbReference>